<accession>A0AAD7DHW7</accession>
<evidence type="ECO:0000313" key="3">
    <source>
        <dbReference type="Proteomes" id="UP001221757"/>
    </source>
</evidence>
<keyword evidence="3" id="KW-1185">Reference proteome</keyword>
<evidence type="ECO:0000313" key="2">
    <source>
        <dbReference type="EMBL" id="KAJ7691984.1"/>
    </source>
</evidence>
<feature type="region of interest" description="Disordered" evidence="1">
    <location>
        <begin position="1"/>
        <end position="94"/>
    </location>
</feature>
<feature type="compositionally biased region" description="Basic residues" evidence="1">
    <location>
        <begin position="29"/>
        <end position="40"/>
    </location>
</feature>
<evidence type="ECO:0000256" key="1">
    <source>
        <dbReference type="SAM" id="MobiDB-lite"/>
    </source>
</evidence>
<feature type="compositionally biased region" description="Basic and acidic residues" evidence="1">
    <location>
        <begin position="41"/>
        <end position="61"/>
    </location>
</feature>
<comment type="caution">
    <text evidence="2">The sequence shown here is derived from an EMBL/GenBank/DDBJ whole genome shotgun (WGS) entry which is preliminary data.</text>
</comment>
<dbReference type="AlphaFoldDB" id="A0AAD7DHW7"/>
<feature type="compositionally biased region" description="Basic residues" evidence="1">
    <location>
        <begin position="1"/>
        <end position="10"/>
    </location>
</feature>
<gene>
    <name evidence="2" type="ORF">B0H17DRAFT_1133501</name>
</gene>
<name>A0AAD7DHW7_MYCRO</name>
<protein>
    <submittedName>
        <fullName evidence="2">Uncharacterized protein</fullName>
    </submittedName>
</protein>
<dbReference type="EMBL" id="JARKIE010000055">
    <property type="protein sequence ID" value="KAJ7691984.1"/>
    <property type="molecule type" value="Genomic_DNA"/>
</dbReference>
<feature type="compositionally biased region" description="Basic residues" evidence="1">
    <location>
        <begin position="62"/>
        <end position="72"/>
    </location>
</feature>
<reference evidence="2" key="1">
    <citation type="submission" date="2023-03" db="EMBL/GenBank/DDBJ databases">
        <title>Massive genome expansion in bonnet fungi (Mycena s.s.) driven by repeated elements and novel gene families across ecological guilds.</title>
        <authorList>
            <consortium name="Lawrence Berkeley National Laboratory"/>
            <person name="Harder C.B."/>
            <person name="Miyauchi S."/>
            <person name="Viragh M."/>
            <person name="Kuo A."/>
            <person name="Thoen E."/>
            <person name="Andreopoulos B."/>
            <person name="Lu D."/>
            <person name="Skrede I."/>
            <person name="Drula E."/>
            <person name="Henrissat B."/>
            <person name="Morin E."/>
            <person name="Kohler A."/>
            <person name="Barry K."/>
            <person name="LaButti K."/>
            <person name="Morin E."/>
            <person name="Salamov A."/>
            <person name="Lipzen A."/>
            <person name="Mereny Z."/>
            <person name="Hegedus B."/>
            <person name="Baldrian P."/>
            <person name="Stursova M."/>
            <person name="Weitz H."/>
            <person name="Taylor A."/>
            <person name="Grigoriev I.V."/>
            <person name="Nagy L.G."/>
            <person name="Martin F."/>
            <person name="Kauserud H."/>
        </authorList>
    </citation>
    <scope>NUCLEOTIDE SEQUENCE</scope>
    <source>
        <strain evidence="2">CBHHK067</strain>
    </source>
</reference>
<proteinExistence type="predicted"/>
<dbReference type="Proteomes" id="UP001221757">
    <property type="component" value="Unassembled WGS sequence"/>
</dbReference>
<organism evidence="2 3">
    <name type="scientific">Mycena rosella</name>
    <name type="common">Pink bonnet</name>
    <name type="synonym">Agaricus rosellus</name>
    <dbReference type="NCBI Taxonomy" id="1033263"/>
    <lineage>
        <taxon>Eukaryota</taxon>
        <taxon>Fungi</taxon>
        <taxon>Dikarya</taxon>
        <taxon>Basidiomycota</taxon>
        <taxon>Agaricomycotina</taxon>
        <taxon>Agaricomycetes</taxon>
        <taxon>Agaricomycetidae</taxon>
        <taxon>Agaricales</taxon>
        <taxon>Marasmiineae</taxon>
        <taxon>Mycenaceae</taxon>
        <taxon>Mycena</taxon>
    </lineage>
</organism>
<sequence>MSKSKSRRKKPNDSSDTYSPGGSKEEKAARHRLAVKKHYASHPEIRVQRQAEMAEKRAEKSRMKKLQKRRWDHPKPVPKPLVAHGDPLESTRSVSTGDIATGVAPVDEESNFSFHFPQYTFQDPRALSVHRDDLESGRYVPSVPRALIAAPSLMSHERMATEALAQLAAGVVRNALIDIPGRSASADSILAKANQLSDLGKQDALAALDGGRSLDPHVCRVILDACATINPHHLPAGVTPLSQEQRSKAETELVFTRPQAVQIYLALLNTGEGAPPTAEQQLHWRRVNNLGGQYVTYSQERTLNTWRWHVSDELEEQQRAQELRALSGPIVV</sequence>